<accession>A0A2P2JFS4</accession>
<name>A0A2P2JFS4_RHIMU</name>
<evidence type="ECO:0000313" key="1">
    <source>
        <dbReference type="EMBL" id="MBW92314.1"/>
    </source>
</evidence>
<sequence length="55" mass="6078">MSRASQFSSTNLMFGLSLGRTSLLKLSSSRRNSSLPHSTEPIIIRVLWRPASKSS</sequence>
<dbReference type="EMBL" id="GGEC01011831">
    <property type="protein sequence ID" value="MBW92314.1"/>
    <property type="molecule type" value="Transcribed_RNA"/>
</dbReference>
<reference evidence="1" key="1">
    <citation type="submission" date="2018-02" db="EMBL/GenBank/DDBJ databases">
        <title>Rhizophora mucronata_Transcriptome.</title>
        <authorList>
            <person name="Meera S.P."/>
            <person name="Sreeshan A."/>
            <person name="Augustine A."/>
        </authorList>
    </citation>
    <scope>NUCLEOTIDE SEQUENCE</scope>
    <source>
        <tissue evidence="1">Leaf</tissue>
    </source>
</reference>
<dbReference type="AlphaFoldDB" id="A0A2P2JFS4"/>
<organism evidence="1">
    <name type="scientific">Rhizophora mucronata</name>
    <name type="common">Asiatic mangrove</name>
    <dbReference type="NCBI Taxonomy" id="61149"/>
    <lineage>
        <taxon>Eukaryota</taxon>
        <taxon>Viridiplantae</taxon>
        <taxon>Streptophyta</taxon>
        <taxon>Embryophyta</taxon>
        <taxon>Tracheophyta</taxon>
        <taxon>Spermatophyta</taxon>
        <taxon>Magnoliopsida</taxon>
        <taxon>eudicotyledons</taxon>
        <taxon>Gunneridae</taxon>
        <taxon>Pentapetalae</taxon>
        <taxon>rosids</taxon>
        <taxon>fabids</taxon>
        <taxon>Malpighiales</taxon>
        <taxon>Rhizophoraceae</taxon>
        <taxon>Rhizophora</taxon>
    </lineage>
</organism>
<protein>
    <submittedName>
        <fullName evidence="1">Uncharacterized protein</fullName>
    </submittedName>
</protein>
<proteinExistence type="predicted"/>